<keyword evidence="2" id="KW-0442">Lipid degradation</keyword>
<sequence>MVLLTVGHRARSAAVTALWVSVAGAAAFTVFAFLTTQVHAIRAGSPWQDDPYDGVVSFTQLIVPALAVLTVTRARLLRGCGCQPVFRVGQLLRAALVCTLLVAATVVTDWLAVTVRADHRLWNHGTPWLIAALAPLTAAVAAGLLTQWRAFRRLPPRDARGPEGDWLDDLPALTELVARALPRTGRRLAGVLGRDEVIGFTRRHVLPLAAAIALVTELPLSIGEALGEHWTDPLLSVTVNAIGSGGFFALIMICNKALRIVVPHADDRTLSGRLGRARRSARMAAVAGALALPTSAVLRGSIWPMLGSGGRLPVPVAFATITFTGTATTTLVVFGTVLILSRPTRPRRRPRRWRGWVRRTVKSIAATATALVVVSAGYVAAVAILHAQPVTLPAPAGPHHVGRTMFDWTDHTRADPLAPTPGNARNLSVWVWYPAVPGARGRRAPYAPGAWNQLHLPSLPGLGETDFAAVRTHALEDVPPAGGRFPVVVLLPGLGFAAPQYATLAENLASHGYLVAGVTPTYSANLTVLHAHPVHATTSGNPAFDGTDLHTAAATEAGDRLTGIWAADARFAAAQVARLGLTGRFAGRVDTARTAYVGHSFGGAAALEACRTDPHCAGAADLDGTQFGPVAHTGLNKPMMIIAAQDSCVTGTCRPADTADRSDVATAHAMLTAGTGPAWRYQIEGARHFNFTDYGAYYLAAPIRPLLALGTIDGDLGLQITNTYLSAFVDHALRGSPEPLLTGQTTPYPQIRIQPTIRSTPAVR</sequence>
<proteinExistence type="predicted"/>
<feature type="transmembrane region" description="Helical" evidence="4">
    <location>
        <begin position="54"/>
        <end position="71"/>
    </location>
</feature>
<dbReference type="GO" id="GO:0003847">
    <property type="term" value="F:1-alkyl-2-acetylglycerophosphocholine esterase activity"/>
    <property type="evidence" value="ECO:0007669"/>
    <property type="project" value="TreeGrafter"/>
</dbReference>
<evidence type="ECO:0008006" key="7">
    <source>
        <dbReference type="Google" id="ProtNLM"/>
    </source>
</evidence>
<evidence type="ECO:0000256" key="1">
    <source>
        <dbReference type="ARBA" id="ARBA00022801"/>
    </source>
</evidence>
<evidence type="ECO:0000313" key="5">
    <source>
        <dbReference type="EMBL" id="GLY76933.1"/>
    </source>
</evidence>
<dbReference type="InterPro" id="IPR029058">
    <property type="entry name" value="AB_hydrolase_fold"/>
</dbReference>
<dbReference type="Proteomes" id="UP001165135">
    <property type="component" value="Unassembled WGS sequence"/>
</dbReference>
<keyword evidence="4" id="KW-0812">Transmembrane</keyword>
<protein>
    <recommendedName>
        <fullName evidence="7">Alpha/beta hydrolase family protein</fullName>
    </recommendedName>
</protein>
<organism evidence="5 6">
    <name type="scientific">Actinoallomurus iriomotensis</name>
    <dbReference type="NCBI Taxonomy" id="478107"/>
    <lineage>
        <taxon>Bacteria</taxon>
        <taxon>Bacillati</taxon>
        <taxon>Actinomycetota</taxon>
        <taxon>Actinomycetes</taxon>
        <taxon>Streptosporangiales</taxon>
        <taxon>Thermomonosporaceae</taxon>
        <taxon>Actinoallomurus</taxon>
    </lineage>
</organism>
<feature type="transmembrane region" description="Helical" evidence="4">
    <location>
        <begin position="242"/>
        <end position="262"/>
    </location>
</feature>
<keyword evidence="3" id="KW-0443">Lipid metabolism</keyword>
<keyword evidence="4" id="KW-0472">Membrane</keyword>
<feature type="transmembrane region" description="Helical" evidence="4">
    <location>
        <begin position="204"/>
        <end position="222"/>
    </location>
</feature>
<name>A0A9W6RJN5_9ACTN</name>
<evidence type="ECO:0000313" key="6">
    <source>
        <dbReference type="Proteomes" id="UP001165135"/>
    </source>
</evidence>
<reference evidence="5" key="1">
    <citation type="submission" date="2023-03" db="EMBL/GenBank/DDBJ databases">
        <title>Actinoallomurus iriomotensis NBRC 103681.</title>
        <authorList>
            <person name="Ichikawa N."/>
            <person name="Sato H."/>
            <person name="Tonouchi N."/>
        </authorList>
    </citation>
    <scope>NUCLEOTIDE SEQUENCE</scope>
    <source>
        <strain evidence="5">NBRC 103681</strain>
    </source>
</reference>
<dbReference type="SUPFAM" id="SSF53474">
    <property type="entry name" value="alpha/beta-Hydrolases"/>
    <property type="match status" value="1"/>
</dbReference>
<evidence type="ECO:0000256" key="3">
    <source>
        <dbReference type="ARBA" id="ARBA00023098"/>
    </source>
</evidence>
<keyword evidence="4" id="KW-1133">Transmembrane helix</keyword>
<dbReference type="Gene3D" id="3.40.50.1820">
    <property type="entry name" value="alpha/beta hydrolase"/>
    <property type="match status" value="1"/>
</dbReference>
<feature type="transmembrane region" description="Helical" evidence="4">
    <location>
        <begin position="91"/>
        <end position="113"/>
    </location>
</feature>
<feature type="transmembrane region" description="Helical" evidence="4">
    <location>
        <begin position="125"/>
        <end position="145"/>
    </location>
</feature>
<feature type="transmembrane region" description="Helical" evidence="4">
    <location>
        <begin position="283"/>
        <end position="302"/>
    </location>
</feature>
<dbReference type="PANTHER" id="PTHR10272:SF0">
    <property type="entry name" value="PLATELET-ACTIVATING FACTOR ACETYLHYDROLASE"/>
    <property type="match status" value="1"/>
</dbReference>
<keyword evidence="1" id="KW-0378">Hydrolase</keyword>
<feature type="transmembrane region" description="Helical" evidence="4">
    <location>
        <begin position="314"/>
        <end position="340"/>
    </location>
</feature>
<dbReference type="PANTHER" id="PTHR10272">
    <property type="entry name" value="PLATELET-ACTIVATING FACTOR ACETYLHYDROLASE"/>
    <property type="match status" value="1"/>
</dbReference>
<accession>A0A9W6RJN5</accession>
<feature type="transmembrane region" description="Helical" evidence="4">
    <location>
        <begin position="361"/>
        <end position="385"/>
    </location>
</feature>
<evidence type="ECO:0000256" key="4">
    <source>
        <dbReference type="SAM" id="Phobius"/>
    </source>
</evidence>
<gene>
    <name evidence="5" type="ORF">Airi01_052000</name>
</gene>
<comment type="caution">
    <text evidence="5">The sequence shown here is derived from an EMBL/GenBank/DDBJ whole genome shotgun (WGS) entry which is preliminary data.</text>
</comment>
<dbReference type="GO" id="GO:0016042">
    <property type="term" value="P:lipid catabolic process"/>
    <property type="evidence" value="ECO:0007669"/>
    <property type="project" value="UniProtKB-KW"/>
</dbReference>
<feature type="transmembrane region" description="Helical" evidence="4">
    <location>
        <begin position="12"/>
        <end position="34"/>
    </location>
</feature>
<dbReference type="AlphaFoldDB" id="A0A9W6RJN5"/>
<dbReference type="EMBL" id="BSTJ01000006">
    <property type="protein sequence ID" value="GLY76933.1"/>
    <property type="molecule type" value="Genomic_DNA"/>
</dbReference>
<evidence type="ECO:0000256" key="2">
    <source>
        <dbReference type="ARBA" id="ARBA00022963"/>
    </source>
</evidence>